<keyword evidence="2" id="KW-1185">Reference proteome</keyword>
<reference evidence="1 2" key="1">
    <citation type="submission" date="2018-04" db="EMBL/GenBank/DDBJ databases">
        <title>Genomic Encyclopedia of Archaeal and Bacterial Type Strains, Phase II (KMG-II): from individual species to whole genera.</title>
        <authorList>
            <person name="Goeker M."/>
        </authorList>
    </citation>
    <scope>NUCLEOTIDE SEQUENCE [LARGE SCALE GENOMIC DNA]</scope>
    <source>
        <strain evidence="1 2">DSM 25731</strain>
    </source>
</reference>
<dbReference type="Proteomes" id="UP000244090">
    <property type="component" value="Unassembled WGS sequence"/>
</dbReference>
<sequence>MIKIIFKTRIKEKIGEYSYKKGLYLHLKYKILCQLSNSYDRIITILWSFL</sequence>
<proteinExistence type="predicted"/>
<dbReference type="AlphaFoldDB" id="A0A2T6BRL8"/>
<comment type="caution">
    <text evidence="1">The sequence shown here is derived from an EMBL/GenBank/DDBJ whole genome shotgun (WGS) entry which is preliminary data.</text>
</comment>
<evidence type="ECO:0000313" key="2">
    <source>
        <dbReference type="Proteomes" id="UP000244090"/>
    </source>
</evidence>
<gene>
    <name evidence="1" type="ORF">C8N46_1127</name>
</gene>
<accession>A0A2T6BRL8</accession>
<name>A0A2T6BRL8_9FLAO</name>
<organism evidence="1 2">
    <name type="scientific">Kordia periserrulae</name>
    <dbReference type="NCBI Taxonomy" id="701523"/>
    <lineage>
        <taxon>Bacteria</taxon>
        <taxon>Pseudomonadati</taxon>
        <taxon>Bacteroidota</taxon>
        <taxon>Flavobacteriia</taxon>
        <taxon>Flavobacteriales</taxon>
        <taxon>Flavobacteriaceae</taxon>
        <taxon>Kordia</taxon>
    </lineage>
</organism>
<protein>
    <submittedName>
        <fullName evidence="1">Uncharacterized protein</fullName>
    </submittedName>
</protein>
<evidence type="ECO:0000313" key="1">
    <source>
        <dbReference type="EMBL" id="PTX58699.1"/>
    </source>
</evidence>
<dbReference type="EMBL" id="QBKT01000012">
    <property type="protein sequence ID" value="PTX58699.1"/>
    <property type="molecule type" value="Genomic_DNA"/>
</dbReference>